<protein>
    <submittedName>
        <fullName evidence="1">Uncharacterized protein</fullName>
    </submittedName>
</protein>
<feature type="non-terminal residue" evidence="1">
    <location>
        <position position="1"/>
    </location>
</feature>
<gene>
    <name evidence="1" type="ORF">g.2178</name>
</gene>
<sequence length="109" mass="12684">EDEAEEVLDCVMRGCADVDKSEDSEELIRFSHGFFKTKAVFSASRRRERKYIEYLTFYHGHLQRYFGAGSRAGDAENSPSMQHAYELVVFLTQSPHRNLRLRGYQILFA</sequence>
<name>A0A1B6JJN3_9HEMI</name>
<feature type="non-terminal residue" evidence="1">
    <location>
        <position position="109"/>
    </location>
</feature>
<dbReference type="AlphaFoldDB" id="A0A1B6JJN3"/>
<evidence type="ECO:0000313" key="1">
    <source>
        <dbReference type="EMBL" id="JAS99491.1"/>
    </source>
</evidence>
<organism evidence="1">
    <name type="scientific">Homalodisca liturata</name>
    <dbReference type="NCBI Taxonomy" id="320908"/>
    <lineage>
        <taxon>Eukaryota</taxon>
        <taxon>Metazoa</taxon>
        <taxon>Ecdysozoa</taxon>
        <taxon>Arthropoda</taxon>
        <taxon>Hexapoda</taxon>
        <taxon>Insecta</taxon>
        <taxon>Pterygota</taxon>
        <taxon>Neoptera</taxon>
        <taxon>Paraneoptera</taxon>
        <taxon>Hemiptera</taxon>
        <taxon>Auchenorrhyncha</taxon>
        <taxon>Membracoidea</taxon>
        <taxon>Cicadellidae</taxon>
        <taxon>Cicadellinae</taxon>
        <taxon>Proconiini</taxon>
        <taxon>Homalodisca</taxon>
    </lineage>
</organism>
<dbReference type="EMBL" id="GECU01008215">
    <property type="protein sequence ID" value="JAS99491.1"/>
    <property type="molecule type" value="Transcribed_RNA"/>
</dbReference>
<reference evidence="1" key="1">
    <citation type="submission" date="2015-11" db="EMBL/GenBank/DDBJ databases">
        <title>De novo transcriptome assembly of four potential Pierce s Disease insect vectors from Arizona vineyards.</title>
        <authorList>
            <person name="Tassone E.E."/>
        </authorList>
    </citation>
    <scope>NUCLEOTIDE SEQUENCE</scope>
</reference>
<proteinExistence type="predicted"/>
<accession>A0A1B6JJN3</accession>